<dbReference type="CDD" id="cd02440">
    <property type="entry name" value="AdoMet_MTases"/>
    <property type="match status" value="1"/>
</dbReference>
<reference evidence="5 6" key="1">
    <citation type="submission" date="2024-06" db="EMBL/GenBank/DDBJ databases">
        <title>Genome sequencing of Agrobacterium spp. from tobacco in Serbia.</title>
        <authorList>
            <person name="Ilicic R.J."/>
            <person name="Studholme D.J."/>
            <person name="Jelusic A."/>
            <person name="Barac G."/>
            <person name="Bagi F."/>
            <person name="Popovic Milovanovic T."/>
        </authorList>
    </citation>
    <scope>NUCLEOTIDE SEQUENCE [LARGE SCALE GENOMIC DNA]</scope>
    <source>
        <strain evidence="5 6">DA1</strain>
    </source>
</reference>
<dbReference type="InterPro" id="IPR029063">
    <property type="entry name" value="SAM-dependent_MTases_sf"/>
</dbReference>
<evidence type="ECO:0000259" key="4">
    <source>
        <dbReference type="Pfam" id="PF08241"/>
    </source>
</evidence>
<dbReference type="SUPFAM" id="SSF53335">
    <property type="entry name" value="S-adenosyl-L-methionine-dependent methyltransferases"/>
    <property type="match status" value="1"/>
</dbReference>
<accession>A0ABD5LL28</accession>
<dbReference type="GO" id="GO:0032259">
    <property type="term" value="P:methylation"/>
    <property type="evidence" value="ECO:0007669"/>
    <property type="project" value="UniProtKB-KW"/>
</dbReference>
<dbReference type="PANTHER" id="PTHR44942:SF4">
    <property type="entry name" value="METHYLTRANSFERASE TYPE 11 DOMAIN-CONTAINING PROTEIN"/>
    <property type="match status" value="1"/>
</dbReference>
<evidence type="ECO:0000313" key="5">
    <source>
        <dbReference type="EMBL" id="MES4992586.1"/>
    </source>
</evidence>
<dbReference type="Proteomes" id="UP001438189">
    <property type="component" value="Unassembled WGS sequence"/>
</dbReference>
<dbReference type="Pfam" id="PF08241">
    <property type="entry name" value="Methyltransf_11"/>
    <property type="match status" value="1"/>
</dbReference>
<organism evidence="5 6">
    <name type="scientific">Agrobacterium radiobacter</name>
    <dbReference type="NCBI Taxonomy" id="362"/>
    <lineage>
        <taxon>Bacteria</taxon>
        <taxon>Pseudomonadati</taxon>
        <taxon>Pseudomonadota</taxon>
        <taxon>Alphaproteobacteria</taxon>
        <taxon>Hyphomicrobiales</taxon>
        <taxon>Rhizobiaceae</taxon>
        <taxon>Rhizobium/Agrobacterium group</taxon>
        <taxon>Agrobacterium</taxon>
        <taxon>Agrobacterium tumefaciens complex</taxon>
    </lineage>
</organism>
<comment type="caution">
    <text evidence="5">The sequence shown here is derived from an EMBL/GenBank/DDBJ whole genome shotgun (WGS) entry which is preliminary data.</text>
</comment>
<proteinExistence type="inferred from homology"/>
<dbReference type="EMBL" id="JBETME010000008">
    <property type="protein sequence ID" value="MES4992586.1"/>
    <property type="molecule type" value="Genomic_DNA"/>
</dbReference>
<dbReference type="InterPro" id="IPR051052">
    <property type="entry name" value="Diverse_substrate_MTase"/>
</dbReference>
<dbReference type="RefSeq" id="WP_353574529.1">
    <property type="nucleotide sequence ID" value="NZ_JBETME010000008.1"/>
</dbReference>
<dbReference type="PANTHER" id="PTHR44942">
    <property type="entry name" value="METHYLTRANSF_11 DOMAIN-CONTAINING PROTEIN"/>
    <property type="match status" value="1"/>
</dbReference>
<keyword evidence="2 5" id="KW-0489">Methyltransferase</keyword>
<dbReference type="InterPro" id="IPR013216">
    <property type="entry name" value="Methyltransf_11"/>
</dbReference>
<evidence type="ECO:0000256" key="3">
    <source>
        <dbReference type="ARBA" id="ARBA00022679"/>
    </source>
</evidence>
<keyword evidence="3" id="KW-0808">Transferase</keyword>
<evidence type="ECO:0000256" key="1">
    <source>
        <dbReference type="ARBA" id="ARBA00008361"/>
    </source>
</evidence>
<dbReference type="AlphaFoldDB" id="A0ABD5LL28"/>
<dbReference type="Gene3D" id="3.40.50.150">
    <property type="entry name" value="Vaccinia Virus protein VP39"/>
    <property type="match status" value="1"/>
</dbReference>
<dbReference type="GO" id="GO:0008168">
    <property type="term" value="F:methyltransferase activity"/>
    <property type="evidence" value="ECO:0007669"/>
    <property type="project" value="UniProtKB-KW"/>
</dbReference>
<protein>
    <submittedName>
        <fullName evidence="5">Methyltransferase domain-containing protein</fullName>
    </submittedName>
</protein>
<name>A0ABD5LL28_AGRRD</name>
<evidence type="ECO:0000313" key="6">
    <source>
        <dbReference type="Proteomes" id="UP001438189"/>
    </source>
</evidence>
<sequence>MHIATDRLAKEFGRQAFGENPAGYHGARPEYPEWVYDTLTTRCGLRRNATVFEIGAGTGTATHRLLELGADPLVAIEPDQRLADFLRATNPDNALTIMVSSFEGAALEKENFDLGVSATAFHWLDENSALVKIASLLRPGGWWAALWNVFGDDSRPDPFHEATKELLEAPASPSAGEKGIPFALDSVARLAALKCSNAFDLVENEARRWSLVLDAEQTVALYATYSNVNARADCTAVLAELGRIAREDFGNRVVRNMITSLYIARRRTDES</sequence>
<evidence type="ECO:0000256" key="2">
    <source>
        <dbReference type="ARBA" id="ARBA00022603"/>
    </source>
</evidence>
<comment type="similarity">
    <text evidence="1">Belongs to the methyltransferase superfamily.</text>
</comment>
<feature type="domain" description="Methyltransferase type 11" evidence="4">
    <location>
        <begin position="53"/>
        <end position="143"/>
    </location>
</feature>
<gene>
    <name evidence="5" type="ORF">ABVB70_19890</name>
</gene>